<dbReference type="InterPro" id="IPR010618">
    <property type="entry name" value="RPF"/>
</dbReference>
<feature type="domain" description="LysM" evidence="5">
    <location>
        <begin position="188"/>
        <end position="237"/>
    </location>
</feature>
<feature type="chain" id="PRO_5031557069" evidence="4">
    <location>
        <begin position="42"/>
        <end position="381"/>
    </location>
</feature>
<feature type="compositionally biased region" description="Basic and acidic residues" evidence="3">
    <location>
        <begin position="247"/>
        <end position="266"/>
    </location>
</feature>
<feature type="region of interest" description="Disordered" evidence="3">
    <location>
        <begin position="130"/>
        <end position="189"/>
    </location>
</feature>
<dbReference type="RefSeq" id="WP_182663740.1">
    <property type="nucleotide sequence ID" value="NZ_VKHS01000268.1"/>
</dbReference>
<dbReference type="InterPro" id="IPR016047">
    <property type="entry name" value="M23ase_b-sheet_dom"/>
</dbReference>
<dbReference type="Gene3D" id="2.70.70.10">
    <property type="entry name" value="Glucose Permease (Domain IIA)"/>
    <property type="match status" value="1"/>
</dbReference>
<protein>
    <submittedName>
        <fullName evidence="6">Peptidoglycan DD-metalloendopeptidase family protein</fullName>
    </submittedName>
</protein>
<dbReference type="Pfam" id="PF06737">
    <property type="entry name" value="Transglycosylas"/>
    <property type="match status" value="1"/>
</dbReference>
<keyword evidence="4" id="KW-0732">Signal</keyword>
<comment type="caution">
    <text evidence="6">The sequence shown here is derived from an EMBL/GenBank/DDBJ whole genome shotgun (WGS) entry which is preliminary data.</text>
</comment>
<feature type="region of interest" description="Disordered" evidence="3">
    <location>
        <begin position="233"/>
        <end position="299"/>
    </location>
</feature>
<feature type="compositionally biased region" description="Low complexity" evidence="3">
    <location>
        <begin position="130"/>
        <end position="147"/>
    </location>
</feature>
<feature type="signal peptide" evidence="4">
    <location>
        <begin position="1"/>
        <end position="41"/>
    </location>
</feature>
<dbReference type="Gene3D" id="1.10.530.10">
    <property type="match status" value="1"/>
</dbReference>
<organism evidence="6 7">
    <name type="scientific">Streptomyces calidiresistens</name>
    <dbReference type="NCBI Taxonomy" id="1485586"/>
    <lineage>
        <taxon>Bacteria</taxon>
        <taxon>Bacillati</taxon>
        <taxon>Actinomycetota</taxon>
        <taxon>Actinomycetes</taxon>
        <taxon>Kitasatosporales</taxon>
        <taxon>Streptomycetaceae</taxon>
        <taxon>Streptomyces</taxon>
    </lineage>
</organism>
<dbReference type="InterPro" id="IPR018392">
    <property type="entry name" value="LysM"/>
</dbReference>
<feature type="compositionally biased region" description="Low complexity" evidence="3">
    <location>
        <begin position="168"/>
        <end position="182"/>
    </location>
</feature>
<dbReference type="PROSITE" id="PS51782">
    <property type="entry name" value="LYSM"/>
    <property type="match status" value="1"/>
</dbReference>
<evidence type="ECO:0000256" key="2">
    <source>
        <dbReference type="ARBA" id="ARBA00022801"/>
    </source>
</evidence>
<dbReference type="GO" id="GO:0004222">
    <property type="term" value="F:metalloendopeptidase activity"/>
    <property type="evidence" value="ECO:0007669"/>
    <property type="project" value="TreeGrafter"/>
</dbReference>
<comment type="similarity">
    <text evidence="1">Belongs to the transglycosylase family. Rpf subfamily.</text>
</comment>
<evidence type="ECO:0000313" key="7">
    <source>
        <dbReference type="Proteomes" id="UP000530234"/>
    </source>
</evidence>
<evidence type="ECO:0000256" key="3">
    <source>
        <dbReference type="SAM" id="MobiDB-lite"/>
    </source>
</evidence>
<evidence type="ECO:0000313" key="6">
    <source>
        <dbReference type="EMBL" id="MBB0230364.1"/>
    </source>
</evidence>
<accession>A0A7W3XWY7</accession>
<dbReference type="AlphaFoldDB" id="A0A7W3XWY7"/>
<evidence type="ECO:0000256" key="4">
    <source>
        <dbReference type="SAM" id="SignalP"/>
    </source>
</evidence>
<dbReference type="SMART" id="SM00257">
    <property type="entry name" value="LysM"/>
    <property type="match status" value="1"/>
</dbReference>
<keyword evidence="2" id="KW-0378">Hydrolase</keyword>
<dbReference type="Gene3D" id="3.10.350.10">
    <property type="entry name" value="LysM domain"/>
    <property type="match status" value="1"/>
</dbReference>
<dbReference type="CDD" id="cd13925">
    <property type="entry name" value="RPF"/>
    <property type="match status" value="1"/>
</dbReference>
<dbReference type="InterPro" id="IPR023346">
    <property type="entry name" value="Lysozyme-like_dom_sf"/>
</dbReference>
<dbReference type="InterPro" id="IPR050570">
    <property type="entry name" value="Cell_wall_metabolism_enzyme"/>
</dbReference>
<gene>
    <name evidence="6" type="ORF">FOE67_12790</name>
</gene>
<name>A0A7W3XWY7_9ACTN</name>
<dbReference type="SUPFAM" id="SSF54106">
    <property type="entry name" value="LysM domain"/>
    <property type="match status" value="1"/>
</dbReference>
<dbReference type="Pfam" id="PF01551">
    <property type="entry name" value="Peptidase_M23"/>
    <property type="match status" value="1"/>
</dbReference>
<dbReference type="InterPro" id="IPR036779">
    <property type="entry name" value="LysM_dom_sf"/>
</dbReference>
<evidence type="ECO:0000256" key="1">
    <source>
        <dbReference type="ARBA" id="ARBA00010830"/>
    </source>
</evidence>
<dbReference type="SUPFAM" id="SSF53955">
    <property type="entry name" value="Lysozyme-like"/>
    <property type="match status" value="1"/>
</dbReference>
<dbReference type="EMBL" id="VKHS01000268">
    <property type="protein sequence ID" value="MBB0230364.1"/>
    <property type="molecule type" value="Genomic_DNA"/>
</dbReference>
<dbReference type="PANTHER" id="PTHR21666">
    <property type="entry name" value="PEPTIDASE-RELATED"/>
    <property type="match status" value="1"/>
</dbReference>
<sequence>MTTRGRHRRHRPSPAVRASLTVTASGAGLALPLVSATGAQAAPPEVWEKVADCESDGTWDINTGNGYYGGLQFKQSTWEEFGGTAHAPRADLADRDQQIAVAEKVLEGQGPGAWPVCSTRAGLVRGAAAPAVAPGPSAPSAPSEAKVGAGDPGPTAAPRETSGGAPEGADGTVRTAGAAGAVPQGGAGSHEVVRGDTLYRIAGQHSVRGGWQSLYEMNRSVIGNDPNLILPGQRLALPTGGTVAERPASRDERRADPAPKQAEKPAPKPAPKPAAAEKPAEKPAPAPAKASFSAPVDGATGASYRTRGSGWSLGYHTGVDFPVPTGTTVRSVSAGTVVSAGWSGSFGYEVIVRHQDGRYSQYAHLSAISVSAGQPVGAGQR</sequence>
<dbReference type="Pfam" id="PF01476">
    <property type="entry name" value="LysM"/>
    <property type="match status" value="1"/>
</dbReference>
<dbReference type="CDD" id="cd12797">
    <property type="entry name" value="M23_peptidase"/>
    <property type="match status" value="1"/>
</dbReference>
<evidence type="ECO:0000259" key="5">
    <source>
        <dbReference type="PROSITE" id="PS51782"/>
    </source>
</evidence>
<feature type="non-terminal residue" evidence="6">
    <location>
        <position position="381"/>
    </location>
</feature>
<keyword evidence="7" id="KW-1185">Reference proteome</keyword>
<dbReference type="CDD" id="cd00118">
    <property type="entry name" value="LysM"/>
    <property type="match status" value="1"/>
</dbReference>
<reference evidence="7" key="1">
    <citation type="submission" date="2019-10" db="EMBL/GenBank/DDBJ databases">
        <title>Streptomyces sp. nov., a novel actinobacterium isolated from alkaline environment.</title>
        <authorList>
            <person name="Golinska P."/>
        </authorList>
    </citation>
    <scope>NUCLEOTIDE SEQUENCE [LARGE SCALE GENOMIC DNA]</scope>
    <source>
        <strain evidence="7">DSM 42108</strain>
    </source>
</reference>
<dbReference type="Proteomes" id="UP000530234">
    <property type="component" value="Unassembled WGS sequence"/>
</dbReference>
<dbReference type="PANTHER" id="PTHR21666:SF270">
    <property type="entry name" value="MUREIN HYDROLASE ACTIVATOR ENVC"/>
    <property type="match status" value="1"/>
</dbReference>
<proteinExistence type="inferred from homology"/>
<dbReference type="InterPro" id="IPR011055">
    <property type="entry name" value="Dup_hybrid_motif"/>
</dbReference>
<dbReference type="SUPFAM" id="SSF51261">
    <property type="entry name" value="Duplicated hybrid motif"/>
    <property type="match status" value="1"/>
</dbReference>